<keyword evidence="3 10" id="KW-0812">Transmembrane</keyword>
<dbReference type="InterPro" id="IPR017871">
    <property type="entry name" value="ABC_transporter-like_CS"/>
</dbReference>
<feature type="transmembrane region" description="Helical" evidence="10">
    <location>
        <begin position="1029"/>
        <end position="1052"/>
    </location>
</feature>
<keyword evidence="14" id="KW-1185">Reference proteome</keyword>
<dbReference type="PANTHER" id="PTHR24223">
    <property type="entry name" value="ATP-BINDING CASSETTE SUB-FAMILY C"/>
    <property type="match status" value="1"/>
</dbReference>
<accession>A0A0L0H866</accession>
<dbReference type="GeneID" id="27690914"/>
<feature type="domain" description="ABC transmembrane type-1" evidence="12">
    <location>
        <begin position="1044"/>
        <end position="1350"/>
    </location>
</feature>
<feature type="transmembrane region" description="Helical" evidence="10">
    <location>
        <begin position="460"/>
        <end position="481"/>
    </location>
</feature>
<dbReference type="VEuPathDB" id="FungiDB:SPPG_07717"/>
<feature type="transmembrane region" description="Helical" evidence="10">
    <location>
        <begin position="185"/>
        <end position="207"/>
    </location>
</feature>
<dbReference type="CDD" id="cd18604">
    <property type="entry name" value="ABC_6TM_VMR1_D2_like"/>
    <property type="match status" value="1"/>
</dbReference>
<gene>
    <name evidence="13" type="ORF">SPPG_07717</name>
</gene>
<evidence type="ECO:0000256" key="2">
    <source>
        <dbReference type="ARBA" id="ARBA00022448"/>
    </source>
</evidence>
<feature type="domain" description="ABC transmembrane type-1" evidence="12">
    <location>
        <begin position="344"/>
        <end position="627"/>
    </location>
</feature>
<dbReference type="CDD" id="cd03244">
    <property type="entry name" value="ABCC_MRP_domain2"/>
    <property type="match status" value="1"/>
</dbReference>
<organism evidence="13 14">
    <name type="scientific">Spizellomyces punctatus (strain DAOM BR117)</name>
    <dbReference type="NCBI Taxonomy" id="645134"/>
    <lineage>
        <taxon>Eukaryota</taxon>
        <taxon>Fungi</taxon>
        <taxon>Fungi incertae sedis</taxon>
        <taxon>Chytridiomycota</taxon>
        <taxon>Chytridiomycota incertae sedis</taxon>
        <taxon>Chytridiomycetes</taxon>
        <taxon>Spizellomycetales</taxon>
        <taxon>Spizellomycetaceae</taxon>
        <taxon>Spizellomyces</taxon>
    </lineage>
</organism>
<dbReference type="Gene3D" id="3.40.50.300">
    <property type="entry name" value="P-loop containing nucleotide triphosphate hydrolases"/>
    <property type="match status" value="2"/>
</dbReference>
<dbReference type="FunFam" id="3.40.50.300:FF:000997">
    <property type="entry name" value="Multidrug resistance-associated protein 1"/>
    <property type="match status" value="1"/>
</dbReference>
<feature type="transmembrane region" description="Helical" evidence="10">
    <location>
        <begin position="219"/>
        <end position="240"/>
    </location>
</feature>
<comment type="subcellular location">
    <subcellularLocation>
        <location evidence="1">Membrane</location>
        <topology evidence="1">Multi-pass membrane protein</topology>
    </subcellularLocation>
</comment>
<dbReference type="GO" id="GO:0016020">
    <property type="term" value="C:membrane"/>
    <property type="evidence" value="ECO:0007669"/>
    <property type="project" value="UniProtKB-SubCell"/>
</dbReference>
<evidence type="ECO:0000259" key="12">
    <source>
        <dbReference type="PROSITE" id="PS50929"/>
    </source>
</evidence>
<dbReference type="Pfam" id="PF00664">
    <property type="entry name" value="ABC_membrane"/>
    <property type="match status" value="2"/>
</dbReference>
<dbReference type="FunFam" id="1.20.1560.10:FF:000013">
    <property type="entry name" value="ABC transporter C family member 2"/>
    <property type="match status" value="1"/>
</dbReference>
<feature type="transmembrane region" description="Helical" evidence="10">
    <location>
        <begin position="144"/>
        <end position="164"/>
    </location>
</feature>
<dbReference type="GO" id="GO:0005524">
    <property type="term" value="F:ATP binding"/>
    <property type="evidence" value="ECO:0007669"/>
    <property type="project" value="UniProtKB-KW"/>
</dbReference>
<dbReference type="Pfam" id="PF00005">
    <property type="entry name" value="ABC_tran"/>
    <property type="match status" value="2"/>
</dbReference>
<keyword evidence="4" id="KW-0677">Repeat</keyword>
<feature type="region of interest" description="Disordered" evidence="9">
    <location>
        <begin position="898"/>
        <end position="964"/>
    </location>
</feature>
<evidence type="ECO:0000256" key="3">
    <source>
        <dbReference type="ARBA" id="ARBA00022692"/>
    </source>
</evidence>
<dbReference type="SUPFAM" id="SSF90123">
    <property type="entry name" value="ABC transporter transmembrane region"/>
    <property type="match status" value="2"/>
</dbReference>
<feature type="region of interest" description="Disordered" evidence="9">
    <location>
        <begin position="75"/>
        <end position="95"/>
    </location>
</feature>
<keyword evidence="8 10" id="KW-0472">Membrane</keyword>
<dbReference type="Gene3D" id="1.20.1560.10">
    <property type="entry name" value="ABC transporter type 1, transmembrane domain"/>
    <property type="match status" value="2"/>
</dbReference>
<dbReference type="PROSITE" id="PS50929">
    <property type="entry name" value="ABC_TM1F"/>
    <property type="match status" value="2"/>
</dbReference>
<evidence type="ECO:0000256" key="6">
    <source>
        <dbReference type="ARBA" id="ARBA00022840"/>
    </source>
</evidence>
<dbReference type="InterPro" id="IPR027417">
    <property type="entry name" value="P-loop_NTPase"/>
</dbReference>
<keyword evidence="5" id="KW-0547">Nucleotide-binding</keyword>
<evidence type="ECO:0000256" key="9">
    <source>
        <dbReference type="SAM" id="MobiDB-lite"/>
    </source>
</evidence>
<evidence type="ECO:0000259" key="11">
    <source>
        <dbReference type="PROSITE" id="PS50893"/>
    </source>
</evidence>
<feature type="transmembrane region" description="Helical" evidence="10">
    <location>
        <begin position="29"/>
        <end position="48"/>
    </location>
</feature>
<evidence type="ECO:0000256" key="4">
    <source>
        <dbReference type="ARBA" id="ARBA00022737"/>
    </source>
</evidence>
<keyword evidence="2" id="KW-0813">Transport</keyword>
<feature type="transmembrane region" description="Helical" evidence="10">
    <location>
        <begin position="1302"/>
        <end position="1322"/>
    </location>
</feature>
<keyword evidence="6" id="KW-0067">ATP-binding</keyword>
<dbReference type="GO" id="GO:0140359">
    <property type="term" value="F:ABC-type transporter activity"/>
    <property type="evidence" value="ECO:0007669"/>
    <property type="project" value="InterPro"/>
</dbReference>
<evidence type="ECO:0000256" key="5">
    <source>
        <dbReference type="ARBA" id="ARBA00022741"/>
    </source>
</evidence>
<dbReference type="InterPro" id="IPR011527">
    <property type="entry name" value="ABC1_TM_dom"/>
</dbReference>
<dbReference type="RefSeq" id="XP_016604928.1">
    <property type="nucleotide sequence ID" value="XM_016755874.1"/>
</dbReference>
<protein>
    <submittedName>
        <fullName evidence="13">Uncharacterized protein</fullName>
    </submittedName>
</protein>
<evidence type="ECO:0000256" key="10">
    <source>
        <dbReference type="SAM" id="Phobius"/>
    </source>
</evidence>
<evidence type="ECO:0000256" key="8">
    <source>
        <dbReference type="ARBA" id="ARBA00023136"/>
    </source>
</evidence>
<feature type="compositionally biased region" description="Polar residues" evidence="9">
    <location>
        <begin position="1529"/>
        <end position="1549"/>
    </location>
</feature>
<dbReference type="InterPro" id="IPR003593">
    <property type="entry name" value="AAA+_ATPase"/>
</dbReference>
<dbReference type="OrthoDB" id="6500128at2759"/>
<feature type="transmembrane region" description="Helical" evidence="10">
    <location>
        <begin position="337"/>
        <end position="358"/>
    </location>
</feature>
<feature type="transmembrane region" description="Helical" evidence="10">
    <location>
        <begin position="487"/>
        <end position="508"/>
    </location>
</feature>
<reference evidence="13 14" key="1">
    <citation type="submission" date="2009-08" db="EMBL/GenBank/DDBJ databases">
        <title>The Genome Sequence of Spizellomyces punctatus strain DAOM BR117.</title>
        <authorList>
            <consortium name="The Broad Institute Genome Sequencing Platform"/>
            <person name="Russ C."/>
            <person name="Cuomo C."/>
            <person name="Shea T."/>
            <person name="Young S.K."/>
            <person name="Zeng Q."/>
            <person name="Koehrsen M."/>
            <person name="Haas B."/>
            <person name="Borodovsky M."/>
            <person name="Guigo R."/>
            <person name="Alvarado L."/>
            <person name="Berlin A."/>
            <person name="Bochicchio J."/>
            <person name="Borenstein D."/>
            <person name="Chapman S."/>
            <person name="Chen Z."/>
            <person name="Engels R."/>
            <person name="Freedman E."/>
            <person name="Gellesch M."/>
            <person name="Goldberg J."/>
            <person name="Griggs A."/>
            <person name="Gujja S."/>
            <person name="Heiman D."/>
            <person name="Hepburn T."/>
            <person name="Howarth C."/>
            <person name="Jen D."/>
            <person name="Larson L."/>
            <person name="Lewis B."/>
            <person name="Mehta T."/>
            <person name="Park D."/>
            <person name="Pearson M."/>
            <person name="Roberts A."/>
            <person name="Saif S."/>
            <person name="Shenoy N."/>
            <person name="Sisk P."/>
            <person name="Stolte C."/>
            <person name="Sykes S."/>
            <person name="Thomson T."/>
            <person name="Walk T."/>
            <person name="White J."/>
            <person name="Yandava C."/>
            <person name="Burger G."/>
            <person name="Gray M.W."/>
            <person name="Holland P.W.H."/>
            <person name="King N."/>
            <person name="Lang F.B.F."/>
            <person name="Roger A.J."/>
            <person name="Ruiz-Trillo I."/>
            <person name="Lander E."/>
            <person name="Nusbaum C."/>
        </authorList>
    </citation>
    <scope>NUCLEOTIDE SEQUENCE [LARGE SCALE GENOMIC DNA]</scope>
    <source>
        <strain evidence="13 14">DAOM BR117</strain>
    </source>
</reference>
<feature type="transmembrane region" description="Helical" evidence="10">
    <location>
        <begin position="378"/>
        <end position="400"/>
    </location>
</feature>
<feature type="domain" description="ABC transporter" evidence="11">
    <location>
        <begin position="680"/>
        <end position="916"/>
    </location>
</feature>
<dbReference type="EMBL" id="KQ257466">
    <property type="protein sequence ID" value="KNC96888.1"/>
    <property type="molecule type" value="Genomic_DNA"/>
</dbReference>
<dbReference type="CDD" id="cd18596">
    <property type="entry name" value="ABC_6TM_VMR1_D1_like"/>
    <property type="match status" value="1"/>
</dbReference>
<dbReference type="CDD" id="cd03250">
    <property type="entry name" value="ABCC_MRP_domain1"/>
    <property type="match status" value="1"/>
</dbReference>
<dbReference type="SMART" id="SM00382">
    <property type="entry name" value="AAA"/>
    <property type="match status" value="2"/>
</dbReference>
<feature type="domain" description="ABC transporter" evidence="11">
    <location>
        <begin position="1393"/>
        <end position="1683"/>
    </location>
</feature>
<dbReference type="SUPFAM" id="SSF52540">
    <property type="entry name" value="P-loop containing nucleoside triphosphate hydrolases"/>
    <property type="match status" value="2"/>
</dbReference>
<feature type="transmembrane region" description="Helical" evidence="10">
    <location>
        <begin position="1198"/>
        <end position="1231"/>
    </location>
</feature>
<evidence type="ECO:0000313" key="14">
    <source>
        <dbReference type="Proteomes" id="UP000053201"/>
    </source>
</evidence>
<sequence length="1707" mass="188552">MSLPEKLCGGKPWGPWVDSDFTDCFERSIIVSIIPTAYILLVGTFALLRHVFWQRRNLDPRAYLPVLQNDPGRHGADNDYGAGDESYPVSSDEEGPRRRDMWVWICLLGLALSHIGVSLIGYGIETAQNGNTVNENEPYVTMEVITVTFQWLYVNIILGYLTVATCPANRPSLYFPCERSKRKSLCYLLSYFGLFALCKSVQLRSVWAWYGSGHMSRAIVIIVGAQASIALVMLAMGAWISGERLLRRRRHIFGGFQSEHREPPASRETGASLYAKFSFSWFNNVIERGYRKTLDMNDVPHLVDGDKAANVCDRFNRIRLQHSSLLRALYHLVRPELSIQAAYAFVSALLSFSGPYLLNRILAHVSRPREDSSPKEGLAYTFALLITALIRAACDGQVYFNGRRIGTRVRAVLIGQIYGKALRRRAVAVPTKEEQAGASTGQITNLMSVDTQKILEVSCYIMYLWTAPLQIAICVTLLMVVLGWPAIAGLAVMIAMLPIGATLGKMVAMKQKMLIKATDRRITAMNETLQGIRIVKFFAWETHYFNMLTSYRNSEINRLRGYLYTVATSRLLWYAAPIIVSFLTFMTFTIVAHRELTAEIAFTGLALFNALRQPLQLFPDMIVRVSEALVSMKRVEDFLGENELERYQSEKADGHRAEGGPGSEDGTEIVGFTGPAKFSWQGKDGDSDSMQKEFVLKDLEITFPVGGLSLVVGTTGCGKTSLVMALLGEMNRLAGEVYLPDSRYGRLNPSTGLTNSVAYAAQQAWLMNATIRDNILFGQPYDPAKYDRVIHACALLRDLETLEGGDMTEIGEKGVNLSGGQKARISLARAAYSPAAFVLMDDPLSAVDAPTARHLFEHCILGLLGGRTRVLVTHAVHLCVPRADHVVVMRRGGIATQGPPSAVVGRGPGKIDLVPDEEREEGLPTDSRSLTTLYETPEAEVEKCDGEGDIMSTAPSPEINDASSMEPLLDMEDGDSDPDQDVDIEFDDGASLESDQALRPAGIQPSQRKILRLTEDEARAVGSVKGKVYWAYISAAGGFVFLMALIFAYLTVQLSTIGQDWWLKSWAAAYRRATYRVTMGGSESPQIVLSVFPTYHLGPSSKLEDRKGVNYYLIIYALIGLLTMLTLFIRILVNCTGSLHASRHLHSAMLARLLHAPMRFFDTTPMGRILNRFSKDVQSLDQEVAAFGGDFLSNTVAAVGVVAVVAVVTPVFLGGIVPIALIYISVARLYLRTSRELKRLESTTRSPIFSHFSETIVGASTIRAYGAEDKFMKENYARVDTNHRAFFYLWVSNRWLGVRVDLVGAMVSFCSAAAILATVHWGHGMDPGAAGLSLSYALTFTDSLLWVVRMHALMEMSMNSVERIQEYLSIEQEAPPVIEGSRPPVSWPAAGRVEFQDLTVRYSADLTPVLRHVNFIAKAGEKVGIVGRTGAGKSTLSLALFRFLEASGGRILVDDIDISQIGLQDLRSRLTIIPQDPILFTGTVRSNLDPFSEHTDLQLWTALRRAHLLDSHATAVSIPDRTGSLVPSRHQSLTPTPTLSRRASVNSLASETRTTRRRSSNTSLASYRSANILTLDTIVSEGGQNFSQGQRQLLCLARALLRSCKVIVLDEATASVDHETDARIQETIRTEFRGATLLCVAHRLRTVADYDKILVLSQGTVAEFGSPYELMTKPPGPDAVFRGMCEETGEYPILVEMAKRADKDRGH</sequence>
<proteinExistence type="predicted"/>
<evidence type="ECO:0000256" key="1">
    <source>
        <dbReference type="ARBA" id="ARBA00004141"/>
    </source>
</evidence>
<dbReference type="InterPro" id="IPR050173">
    <property type="entry name" value="ABC_transporter_C-like"/>
</dbReference>
<dbReference type="Proteomes" id="UP000053201">
    <property type="component" value="Unassembled WGS sequence"/>
</dbReference>
<dbReference type="GO" id="GO:0016887">
    <property type="term" value="F:ATP hydrolysis activity"/>
    <property type="evidence" value="ECO:0007669"/>
    <property type="project" value="InterPro"/>
</dbReference>
<feature type="transmembrane region" description="Helical" evidence="10">
    <location>
        <begin position="101"/>
        <end position="124"/>
    </location>
</feature>
<dbReference type="FunFam" id="1.20.1560.10:FF:000082">
    <property type="entry name" value="ABC transporter, multidrug resistance associated protein"/>
    <property type="match status" value="1"/>
</dbReference>
<name>A0A0L0H866_SPIPD</name>
<dbReference type="InterPro" id="IPR003439">
    <property type="entry name" value="ABC_transporter-like_ATP-bd"/>
</dbReference>
<dbReference type="PANTHER" id="PTHR24223:SF353">
    <property type="entry name" value="ABC TRANSPORTER ATP-BINDING PROTEIN_PERMEASE VMR1-RELATED"/>
    <property type="match status" value="1"/>
</dbReference>
<dbReference type="PROSITE" id="PS50893">
    <property type="entry name" value="ABC_TRANSPORTER_2"/>
    <property type="match status" value="2"/>
</dbReference>
<dbReference type="PROSITE" id="PS00211">
    <property type="entry name" value="ABC_TRANSPORTER_1"/>
    <property type="match status" value="2"/>
</dbReference>
<evidence type="ECO:0000256" key="7">
    <source>
        <dbReference type="ARBA" id="ARBA00022989"/>
    </source>
</evidence>
<evidence type="ECO:0000313" key="13">
    <source>
        <dbReference type="EMBL" id="KNC96888.1"/>
    </source>
</evidence>
<feature type="transmembrane region" description="Helical" evidence="10">
    <location>
        <begin position="571"/>
        <end position="592"/>
    </location>
</feature>
<feature type="region of interest" description="Disordered" evidence="9">
    <location>
        <begin position="1520"/>
        <end position="1563"/>
    </location>
</feature>
<dbReference type="InterPro" id="IPR036640">
    <property type="entry name" value="ABC1_TM_sf"/>
</dbReference>
<feature type="transmembrane region" description="Helical" evidence="10">
    <location>
        <begin position="1111"/>
        <end position="1133"/>
    </location>
</feature>
<keyword evidence="7 10" id="KW-1133">Transmembrane helix</keyword>